<protein>
    <submittedName>
        <fullName evidence="1">LPP20 family lipoprotein</fullName>
    </submittedName>
</protein>
<dbReference type="Proteomes" id="UP000886722">
    <property type="component" value="Unassembled WGS sequence"/>
</dbReference>
<name>A0A9D1KCR0_9BACT</name>
<comment type="caution">
    <text evidence="1">The sequence shown here is derived from an EMBL/GenBank/DDBJ whole genome shotgun (WGS) entry which is preliminary data.</text>
</comment>
<dbReference type="Gene3D" id="3.10.28.20">
    <property type="entry name" value="Acetamidase/Formamidase-like domains"/>
    <property type="match status" value="1"/>
</dbReference>
<reference evidence="1" key="2">
    <citation type="journal article" date="2021" name="PeerJ">
        <title>Extensive microbial diversity within the chicken gut microbiome revealed by metagenomics and culture.</title>
        <authorList>
            <person name="Gilroy R."/>
            <person name="Ravi A."/>
            <person name="Getino M."/>
            <person name="Pursley I."/>
            <person name="Horton D.L."/>
            <person name="Alikhan N.F."/>
            <person name="Baker D."/>
            <person name="Gharbi K."/>
            <person name="Hall N."/>
            <person name="Watson M."/>
            <person name="Adriaenssens E.M."/>
            <person name="Foster-Nyarko E."/>
            <person name="Jarju S."/>
            <person name="Secka A."/>
            <person name="Antonio M."/>
            <person name="Oren A."/>
            <person name="Chaudhuri R.R."/>
            <person name="La Ragione R."/>
            <person name="Hildebrand F."/>
            <person name="Pallen M.J."/>
        </authorList>
    </citation>
    <scope>NUCLEOTIDE SEQUENCE</scope>
    <source>
        <strain evidence="1">21143</strain>
    </source>
</reference>
<evidence type="ECO:0000313" key="1">
    <source>
        <dbReference type="EMBL" id="HIT39703.1"/>
    </source>
</evidence>
<reference evidence="1" key="1">
    <citation type="submission" date="2020-10" db="EMBL/GenBank/DDBJ databases">
        <authorList>
            <person name="Gilroy R."/>
        </authorList>
    </citation>
    <scope>NUCLEOTIDE SEQUENCE</scope>
    <source>
        <strain evidence="1">21143</strain>
    </source>
</reference>
<gene>
    <name evidence="1" type="ORF">IAD06_06670</name>
</gene>
<organism evidence="1 2">
    <name type="scientific">Candidatus Caccoplasma intestinavium</name>
    <dbReference type="NCBI Taxonomy" id="2840716"/>
    <lineage>
        <taxon>Bacteria</taxon>
        <taxon>Pseudomonadati</taxon>
        <taxon>Bacteroidota</taxon>
        <taxon>Bacteroidia</taxon>
        <taxon>Bacteroidales</taxon>
        <taxon>Bacteroidaceae</taxon>
        <taxon>Bacteroidaceae incertae sedis</taxon>
        <taxon>Candidatus Caccoplasma</taxon>
    </lineage>
</organism>
<dbReference type="EMBL" id="DVKT01000051">
    <property type="protein sequence ID" value="HIT39703.1"/>
    <property type="molecule type" value="Genomic_DNA"/>
</dbReference>
<dbReference type="AlphaFoldDB" id="A0A9D1KCR0"/>
<sequence length="598" mass="68591">MVVASAQSISEIKRDKDYIWGEGKGVTLTQADNEALNDLITQISVTVESRYSKIDENVIAGGNVDTQSSFRAVLQTYSNATLQNTERFVISNEPDAHVFRFVKKVDIDRIFASRKAKVNDMVSFALRAQRECKIDEALRNFYWAYCLLQSLPSSHEVTYDNNGESCLLITWIPEQIRKIFSLIKISKQPSSENCVDGMLVLNISYDGKPVSSFDYTYFDGMDWSNIYSAKDGLGVIELLPGMAADNLQIRCEYEFAGEAHTDKEIESVVKVMKGTAFRDAYIWVRSVPSKETSVASAGNMTVEPELNANSTSDVETSGVTFIEGDDAEPYEEKMNRILLAVRDKNYDNVRNLFTDQGWVMFEKLLAYGQARLINTPRLCFIAADNKVICRSVPMSFSFRNNNRKFVEDVVFTFDEKKRIESLAFGLGQEAMEDILYHSVWEEKSRIFLMSFLENYKTAYALKRLDYIRDIFDDNAVIITGAVTQRVTGDVEMNRYRNNRYVRYNRQTKDQYLRNLDRCFRSNEFINIRFGNNDVVKAGTGGELYGIQIKQDYYSTNYGDQGYLFLMVDLNDPERPVIKVRTWQPEKDPDFGLYDIGMF</sequence>
<evidence type="ECO:0000313" key="2">
    <source>
        <dbReference type="Proteomes" id="UP000886722"/>
    </source>
</evidence>
<accession>A0A9D1KCR0</accession>
<proteinExistence type="predicted"/>
<keyword evidence="1" id="KW-0449">Lipoprotein</keyword>